<evidence type="ECO:0000256" key="2">
    <source>
        <dbReference type="ARBA" id="ARBA00022638"/>
    </source>
</evidence>
<dbReference type="GO" id="GO:0042742">
    <property type="term" value="P:defense response to bacterium"/>
    <property type="evidence" value="ECO:0007669"/>
    <property type="project" value="UniProtKB-KW"/>
</dbReference>
<dbReference type="InterPro" id="IPR052619">
    <property type="entry name" value="Phage_lysozyme-like"/>
</dbReference>
<evidence type="ECO:0000256" key="1">
    <source>
        <dbReference type="ARBA" id="ARBA00022529"/>
    </source>
</evidence>
<reference evidence="3" key="1">
    <citation type="journal article" date="2015" name="Nature">
        <title>Complex archaea that bridge the gap between prokaryotes and eukaryotes.</title>
        <authorList>
            <person name="Spang A."/>
            <person name="Saw J.H."/>
            <person name="Jorgensen S.L."/>
            <person name="Zaremba-Niedzwiedzka K."/>
            <person name="Martijn J."/>
            <person name="Lind A.E."/>
            <person name="van Eijk R."/>
            <person name="Schleper C."/>
            <person name="Guy L."/>
            <person name="Ettema T.J."/>
        </authorList>
    </citation>
    <scope>NUCLEOTIDE SEQUENCE</scope>
</reference>
<comment type="caution">
    <text evidence="3">The sequence shown here is derived from an EMBL/GenBank/DDBJ whole genome shotgun (WGS) entry which is preliminary data.</text>
</comment>
<dbReference type="SUPFAM" id="SSF53955">
    <property type="entry name" value="Lysozyme-like"/>
    <property type="match status" value="1"/>
</dbReference>
<dbReference type="GO" id="GO:0031640">
    <property type="term" value="P:killing of cells of another organism"/>
    <property type="evidence" value="ECO:0007669"/>
    <property type="project" value="UniProtKB-KW"/>
</dbReference>
<proteinExistence type="predicted"/>
<keyword evidence="2" id="KW-0081">Bacteriolytic enzyme</keyword>
<dbReference type="GO" id="GO:0009253">
    <property type="term" value="P:peptidoglycan catabolic process"/>
    <property type="evidence" value="ECO:0007669"/>
    <property type="project" value="InterPro"/>
</dbReference>
<evidence type="ECO:0000313" key="3">
    <source>
        <dbReference type="EMBL" id="KKN74541.1"/>
    </source>
</evidence>
<accession>A0A0F9VM21</accession>
<dbReference type="InterPro" id="IPR023347">
    <property type="entry name" value="Lysozyme_dom_sf"/>
</dbReference>
<dbReference type="EMBL" id="LAZR01000324">
    <property type="protein sequence ID" value="KKN74541.1"/>
    <property type="molecule type" value="Genomic_DNA"/>
</dbReference>
<dbReference type="GO" id="GO:0016998">
    <property type="term" value="P:cell wall macromolecule catabolic process"/>
    <property type="evidence" value="ECO:0007669"/>
    <property type="project" value="InterPro"/>
</dbReference>
<gene>
    <name evidence="3" type="ORF">LCGC14_0389580</name>
</gene>
<organism evidence="3">
    <name type="scientific">marine sediment metagenome</name>
    <dbReference type="NCBI Taxonomy" id="412755"/>
    <lineage>
        <taxon>unclassified sequences</taxon>
        <taxon>metagenomes</taxon>
        <taxon>ecological metagenomes</taxon>
    </lineage>
</organism>
<evidence type="ECO:0008006" key="4">
    <source>
        <dbReference type="Google" id="ProtNLM"/>
    </source>
</evidence>
<dbReference type="InterPro" id="IPR002196">
    <property type="entry name" value="Glyco_hydro_24"/>
</dbReference>
<dbReference type="PANTHER" id="PTHR37406">
    <property type="entry name" value="T4-TYPE LYSOZYME 1-RELATED"/>
    <property type="match status" value="1"/>
</dbReference>
<dbReference type="GO" id="GO:0003796">
    <property type="term" value="F:lysozyme activity"/>
    <property type="evidence" value="ECO:0007669"/>
    <property type="project" value="InterPro"/>
</dbReference>
<dbReference type="InterPro" id="IPR023346">
    <property type="entry name" value="Lysozyme-like_dom_sf"/>
</dbReference>
<dbReference type="Gene3D" id="1.10.530.40">
    <property type="match status" value="1"/>
</dbReference>
<keyword evidence="1" id="KW-0929">Antimicrobial</keyword>
<sequence length="141" mass="16004">MEIDRVKLFKDLMVDEGLRLKPYRCSAGKLTIGFGHNLEARGISESVAAAILHEDIDYDLPGLYQRIPWLRDYPEPVQRALANMAFNMGTSKLMRFVKMLKALRDRNYSLAAEEALDSKWARQVGDRAIRIAELLEGPHGS</sequence>
<dbReference type="PANTHER" id="PTHR37406:SF1">
    <property type="entry name" value="T4-TYPE LYSOZYME 1-RELATED"/>
    <property type="match status" value="1"/>
</dbReference>
<name>A0A0F9VM21_9ZZZZ</name>
<dbReference type="Pfam" id="PF00959">
    <property type="entry name" value="Phage_lysozyme"/>
    <property type="match status" value="1"/>
</dbReference>
<protein>
    <recommendedName>
        <fullName evidence="4">Lysozyme</fullName>
    </recommendedName>
</protein>
<dbReference type="AlphaFoldDB" id="A0A0F9VM21"/>